<name>A0A5P1ENZ9_ASPOF</name>
<feature type="region of interest" description="Disordered" evidence="1">
    <location>
        <begin position="1"/>
        <end position="40"/>
    </location>
</feature>
<evidence type="ECO:0000313" key="3">
    <source>
        <dbReference type="Proteomes" id="UP000243459"/>
    </source>
</evidence>
<organism evidence="2 3">
    <name type="scientific">Asparagus officinalis</name>
    <name type="common">Garden asparagus</name>
    <dbReference type="NCBI Taxonomy" id="4686"/>
    <lineage>
        <taxon>Eukaryota</taxon>
        <taxon>Viridiplantae</taxon>
        <taxon>Streptophyta</taxon>
        <taxon>Embryophyta</taxon>
        <taxon>Tracheophyta</taxon>
        <taxon>Spermatophyta</taxon>
        <taxon>Magnoliopsida</taxon>
        <taxon>Liliopsida</taxon>
        <taxon>Asparagales</taxon>
        <taxon>Asparagaceae</taxon>
        <taxon>Asparagoideae</taxon>
        <taxon>Asparagus</taxon>
    </lineage>
</organism>
<dbReference type="EMBL" id="CM007386">
    <property type="protein sequence ID" value="ONK67383.1"/>
    <property type="molecule type" value="Genomic_DNA"/>
</dbReference>
<accession>A0A5P1ENZ9</accession>
<keyword evidence="3" id="KW-1185">Reference proteome</keyword>
<dbReference type="Proteomes" id="UP000243459">
    <property type="component" value="Chromosome 6"/>
</dbReference>
<dbReference type="Gramene" id="ONK67383">
    <property type="protein sequence ID" value="ONK67383"/>
    <property type="gene ID" value="A4U43_C06F19600"/>
</dbReference>
<protein>
    <submittedName>
        <fullName evidence="2">Uncharacterized protein</fullName>
    </submittedName>
</protein>
<dbReference type="AlphaFoldDB" id="A0A5P1ENZ9"/>
<proteinExistence type="predicted"/>
<gene>
    <name evidence="2" type="ORF">A4U43_C06F19600</name>
</gene>
<feature type="compositionally biased region" description="Polar residues" evidence="1">
    <location>
        <begin position="13"/>
        <end position="26"/>
    </location>
</feature>
<sequence length="144" mass="15908">MSSREDKKKKAITGSSSGRVSIQTLADLNRRPDVGSDSDSDGGLFLKLGKRHALLAQLTLRTRRHLLLHFGQRHNAIPLPKSLLHPPSFPLALLQLPPEPINLGSTWGWRLSSSLRVGPSTGHQGSSLLKELEIYRPYPLHLTV</sequence>
<evidence type="ECO:0000256" key="1">
    <source>
        <dbReference type="SAM" id="MobiDB-lite"/>
    </source>
</evidence>
<evidence type="ECO:0000313" key="2">
    <source>
        <dbReference type="EMBL" id="ONK67383.1"/>
    </source>
</evidence>
<reference evidence="3" key="1">
    <citation type="journal article" date="2017" name="Nat. Commun.">
        <title>The asparagus genome sheds light on the origin and evolution of a young Y chromosome.</title>
        <authorList>
            <person name="Harkess A."/>
            <person name="Zhou J."/>
            <person name="Xu C."/>
            <person name="Bowers J.E."/>
            <person name="Van der Hulst R."/>
            <person name="Ayyampalayam S."/>
            <person name="Mercati F."/>
            <person name="Riccardi P."/>
            <person name="McKain M.R."/>
            <person name="Kakrana A."/>
            <person name="Tang H."/>
            <person name="Ray J."/>
            <person name="Groenendijk J."/>
            <person name="Arikit S."/>
            <person name="Mathioni S.M."/>
            <person name="Nakano M."/>
            <person name="Shan H."/>
            <person name="Telgmann-Rauber A."/>
            <person name="Kanno A."/>
            <person name="Yue Z."/>
            <person name="Chen H."/>
            <person name="Li W."/>
            <person name="Chen Y."/>
            <person name="Xu X."/>
            <person name="Zhang Y."/>
            <person name="Luo S."/>
            <person name="Chen H."/>
            <person name="Gao J."/>
            <person name="Mao Z."/>
            <person name="Pires J.C."/>
            <person name="Luo M."/>
            <person name="Kudrna D."/>
            <person name="Wing R.A."/>
            <person name="Meyers B.C."/>
            <person name="Yi K."/>
            <person name="Kong H."/>
            <person name="Lavrijsen P."/>
            <person name="Sunseri F."/>
            <person name="Falavigna A."/>
            <person name="Ye Y."/>
            <person name="Leebens-Mack J.H."/>
            <person name="Chen G."/>
        </authorList>
    </citation>
    <scope>NUCLEOTIDE SEQUENCE [LARGE SCALE GENOMIC DNA]</scope>
    <source>
        <strain evidence="3">cv. DH0086</strain>
    </source>
</reference>